<dbReference type="AlphaFoldDB" id="X1ST46"/>
<feature type="compositionally biased region" description="Basic and acidic residues" evidence="1">
    <location>
        <begin position="50"/>
        <end position="76"/>
    </location>
</feature>
<protein>
    <submittedName>
        <fullName evidence="2">Uncharacterized protein</fullName>
    </submittedName>
</protein>
<evidence type="ECO:0000313" key="2">
    <source>
        <dbReference type="EMBL" id="GAI96108.1"/>
    </source>
</evidence>
<feature type="non-terminal residue" evidence="2">
    <location>
        <position position="1"/>
    </location>
</feature>
<name>X1ST46_9ZZZZ</name>
<feature type="compositionally biased region" description="Basic and acidic residues" evidence="1">
    <location>
        <begin position="26"/>
        <end position="43"/>
    </location>
</feature>
<comment type="caution">
    <text evidence="2">The sequence shown here is derived from an EMBL/GenBank/DDBJ whole genome shotgun (WGS) entry which is preliminary data.</text>
</comment>
<reference evidence="2" key="1">
    <citation type="journal article" date="2014" name="Front. Microbiol.">
        <title>High frequency of phylogenetically diverse reductive dehalogenase-homologous genes in deep subseafloor sedimentary metagenomes.</title>
        <authorList>
            <person name="Kawai M."/>
            <person name="Futagami T."/>
            <person name="Toyoda A."/>
            <person name="Takaki Y."/>
            <person name="Nishi S."/>
            <person name="Hori S."/>
            <person name="Arai W."/>
            <person name="Tsubouchi T."/>
            <person name="Morono Y."/>
            <person name="Uchiyama I."/>
            <person name="Ito T."/>
            <person name="Fujiyama A."/>
            <person name="Inagaki F."/>
            <person name="Takami H."/>
        </authorList>
    </citation>
    <scope>NUCLEOTIDE SEQUENCE</scope>
    <source>
        <strain evidence="2">Expedition CK06-06</strain>
    </source>
</reference>
<sequence length="76" mass="8844">SESTKYINLGNEDIKSIEIVKDIKTDDDKDYTGVDEGGKKELPDYAFIDNHLDKTEKREVSEDDKRTERGSEYRRT</sequence>
<evidence type="ECO:0000256" key="1">
    <source>
        <dbReference type="SAM" id="MobiDB-lite"/>
    </source>
</evidence>
<dbReference type="EMBL" id="BARW01019509">
    <property type="protein sequence ID" value="GAI96108.1"/>
    <property type="molecule type" value="Genomic_DNA"/>
</dbReference>
<gene>
    <name evidence="2" type="ORF">S12H4_33138</name>
</gene>
<accession>X1ST46</accession>
<organism evidence="2">
    <name type="scientific">marine sediment metagenome</name>
    <dbReference type="NCBI Taxonomy" id="412755"/>
    <lineage>
        <taxon>unclassified sequences</taxon>
        <taxon>metagenomes</taxon>
        <taxon>ecological metagenomes</taxon>
    </lineage>
</organism>
<feature type="region of interest" description="Disordered" evidence="1">
    <location>
        <begin position="26"/>
        <end position="76"/>
    </location>
</feature>
<proteinExistence type="predicted"/>